<dbReference type="PANTHER" id="PTHR31438">
    <property type="entry name" value="LYSINE N-ACYLTRANSFERASE C17G9.06C-RELATED"/>
    <property type="match status" value="1"/>
</dbReference>
<dbReference type="STRING" id="418495.SAMN05216215_107922"/>
<keyword evidence="8" id="KW-1185">Reference proteome</keyword>
<dbReference type="InterPro" id="IPR019432">
    <property type="entry name" value="Acyltransferase_MbtK/IucB-like"/>
</dbReference>
<dbReference type="GO" id="GO:0046677">
    <property type="term" value="P:response to antibiotic"/>
    <property type="evidence" value="ECO:0007669"/>
    <property type="project" value="UniProtKB-KW"/>
</dbReference>
<name>A0A1H3TDC2_9PSEU</name>
<dbReference type="GO" id="GO:0019290">
    <property type="term" value="P:siderophore biosynthetic process"/>
    <property type="evidence" value="ECO:0007669"/>
    <property type="project" value="InterPro"/>
</dbReference>
<evidence type="ECO:0000256" key="2">
    <source>
        <dbReference type="ARBA" id="ARBA00005102"/>
    </source>
</evidence>
<comment type="function">
    <text evidence="1">Acyltransferase required for the direct transfer of medium- to long-chain fatty acyl moieties from a carrier protein (MbtL) on to the epsilon-amino group of lysine residue in the mycobactin core.</text>
</comment>
<dbReference type="GO" id="GO:0016410">
    <property type="term" value="F:N-acyltransferase activity"/>
    <property type="evidence" value="ECO:0007669"/>
    <property type="project" value="TreeGrafter"/>
</dbReference>
<dbReference type="EMBL" id="FNOK01000079">
    <property type="protein sequence ID" value="SDZ47957.1"/>
    <property type="molecule type" value="Genomic_DNA"/>
</dbReference>
<reference evidence="8" key="1">
    <citation type="submission" date="2016-10" db="EMBL/GenBank/DDBJ databases">
        <authorList>
            <person name="Varghese N."/>
            <person name="Submissions S."/>
        </authorList>
    </citation>
    <scope>NUCLEOTIDE SEQUENCE [LARGE SCALE GENOMIC DNA]</scope>
    <source>
        <strain evidence="8">CGMCC 4.3530</strain>
    </source>
</reference>
<feature type="domain" description="N-acetyltransferase" evidence="6">
    <location>
        <begin position="283"/>
        <end position="447"/>
    </location>
</feature>
<dbReference type="PANTHER" id="PTHR31438:SF1">
    <property type="entry name" value="LYSINE N-ACYLTRANSFERASE C17G9.06C-RELATED"/>
    <property type="match status" value="1"/>
</dbReference>
<sequence>MTTGVDLAGQPHQRTSVLLRRWLAETHTPVAEGPLRLTVGSLRLRTDVVYDSPTGAHGFGPIQVLDATDGPVEVAEPALLAAACSADARARALPDAPINAAGSGSLLDWMVDALPRRAVDPLALPEDLVAVARSVSDAAEAQRWLSSHVEGRLLPAVRGWEPGDATGATAALLTRGALAVIGLLGRRGVVHEADLLAALADRLRAVAEAYPDVEWLVGHWLTSPTLTDLAALNGSRLRYRAESGEIRVQGVPFEVRNPLRSEVPNVPGVPIPELGAGWSLRPVRVEGADGGPDVELVHRWMNNGHVAVNWDQAWPVAQWRDELAGQLAGQHSVPCIVGLDGRDVGYVELYRVQRDKLARCYSYEPHDLGVHIAIGEPDAIGRGVGSALLRAVAEGLLAADRECGRVVAEPNVHNGASVGAFGKAGFDRAAEVGLPNKNSALMVFARPASGE</sequence>
<organism evidence="7 8">
    <name type="scientific">Saccharopolyspora shandongensis</name>
    <dbReference type="NCBI Taxonomy" id="418495"/>
    <lineage>
        <taxon>Bacteria</taxon>
        <taxon>Bacillati</taxon>
        <taxon>Actinomycetota</taxon>
        <taxon>Actinomycetes</taxon>
        <taxon>Pseudonocardiales</taxon>
        <taxon>Pseudonocardiaceae</taxon>
        <taxon>Saccharopolyspora</taxon>
    </lineage>
</organism>
<keyword evidence="7" id="KW-0808">Transferase</keyword>
<dbReference type="Gene3D" id="3.40.630.30">
    <property type="match status" value="1"/>
</dbReference>
<evidence type="ECO:0000256" key="4">
    <source>
        <dbReference type="ARBA" id="ARBA00023251"/>
    </source>
</evidence>
<dbReference type="InterPro" id="IPR016181">
    <property type="entry name" value="Acyl_CoA_acyltransferase"/>
</dbReference>
<evidence type="ECO:0000313" key="8">
    <source>
        <dbReference type="Proteomes" id="UP000199529"/>
    </source>
</evidence>
<dbReference type="SMART" id="SM01006">
    <property type="entry name" value="AlcB"/>
    <property type="match status" value="1"/>
</dbReference>
<dbReference type="RefSeq" id="WP_245761769.1">
    <property type="nucleotide sequence ID" value="NZ_FNOK01000079.1"/>
</dbReference>
<dbReference type="Pfam" id="PF13523">
    <property type="entry name" value="Acetyltransf_8"/>
    <property type="match status" value="1"/>
</dbReference>
<evidence type="ECO:0000313" key="7">
    <source>
        <dbReference type="EMBL" id="SDZ47957.1"/>
    </source>
</evidence>
<proteinExistence type="predicted"/>
<dbReference type="InterPro" id="IPR000182">
    <property type="entry name" value="GNAT_dom"/>
</dbReference>
<dbReference type="SUPFAM" id="SSF55729">
    <property type="entry name" value="Acyl-CoA N-acyltransferases (Nat)"/>
    <property type="match status" value="1"/>
</dbReference>
<comment type="pathway">
    <text evidence="2">Siderophore biosynthesis; mycobactin biosynthesis.</text>
</comment>
<dbReference type="CDD" id="cd04301">
    <property type="entry name" value="NAT_SF"/>
    <property type="match status" value="1"/>
</dbReference>
<dbReference type="PROSITE" id="PS51186">
    <property type="entry name" value="GNAT"/>
    <property type="match status" value="1"/>
</dbReference>
<evidence type="ECO:0000256" key="5">
    <source>
        <dbReference type="ARBA" id="ARBA00031122"/>
    </source>
</evidence>
<evidence type="ECO:0000259" key="6">
    <source>
        <dbReference type="PROSITE" id="PS51186"/>
    </source>
</evidence>
<accession>A0A1H3TDC2</accession>
<evidence type="ECO:0000256" key="1">
    <source>
        <dbReference type="ARBA" id="ARBA00003818"/>
    </source>
</evidence>
<evidence type="ECO:0000256" key="3">
    <source>
        <dbReference type="ARBA" id="ARBA00020586"/>
    </source>
</evidence>
<dbReference type="AlphaFoldDB" id="A0A1H3TDC2"/>
<gene>
    <name evidence="7" type="ORF">SAMN05216215_107922</name>
</gene>
<keyword evidence="4" id="KW-0046">Antibiotic resistance</keyword>
<dbReference type="UniPathway" id="UPA00011"/>
<dbReference type="Proteomes" id="UP000199529">
    <property type="component" value="Unassembled WGS sequence"/>
</dbReference>
<protein>
    <recommendedName>
        <fullName evidence="3">Lysine N-acyltransferase MbtK</fullName>
    </recommendedName>
    <alternativeName>
        <fullName evidence="5">Mycobactin synthase protein K</fullName>
    </alternativeName>
</protein>